<name>A0A1I2B7K8_9BACT</name>
<reference evidence="2 3" key="1">
    <citation type="submission" date="2016-10" db="EMBL/GenBank/DDBJ databases">
        <authorList>
            <person name="de Groot N.N."/>
        </authorList>
    </citation>
    <scope>NUCLEOTIDE SEQUENCE [LARGE SCALE GENOMIC DNA]</scope>
    <source>
        <strain evidence="2 3">DSM 26130</strain>
    </source>
</reference>
<dbReference type="RefSeq" id="WP_093831821.1">
    <property type="nucleotide sequence ID" value="NZ_FOLQ01000015.1"/>
</dbReference>
<feature type="domain" description="Type II CBASS E2 protein" evidence="1">
    <location>
        <begin position="18"/>
        <end position="139"/>
    </location>
</feature>
<dbReference type="Pfam" id="PF26395">
    <property type="entry name" value="E2-CBASS"/>
    <property type="match status" value="1"/>
</dbReference>
<dbReference type="STRING" id="662367.SAMN05216167_11517"/>
<dbReference type="Proteomes" id="UP000198598">
    <property type="component" value="Unassembled WGS sequence"/>
</dbReference>
<gene>
    <name evidence="2" type="ORF">SAMN05216167_11517</name>
</gene>
<accession>A0A1I2B7K8</accession>
<evidence type="ECO:0000259" key="1">
    <source>
        <dbReference type="Pfam" id="PF26395"/>
    </source>
</evidence>
<evidence type="ECO:0000313" key="3">
    <source>
        <dbReference type="Proteomes" id="UP000198598"/>
    </source>
</evidence>
<keyword evidence="3" id="KW-1185">Reference proteome</keyword>
<sequence length="167" mass="20211">MIPGEINRDSSAFELFIQRQLLDEYWPTCRVEQLINNQKQQFLKVDFTVKQPYFTTSYQIELRYLSQEIHRVWIRNRKIKPSLAIHMYSDRALCLYYPADISPFRRLWIATDLIPLAAKWVGHYEEWLFNGHKWPGIEAPGHDFLMQRLQYREQHQFQQLVQNHSLS</sequence>
<proteinExistence type="predicted"/>
<organism evidence="2 3">
    <name type="scientific">Spirosoma endophyticum</name>
    <dbReference type="NCBI Taxonomy" id="662367"/>
    <lineage>
        <taxon>Bacteria</taxon>
        <taxon>Pseudomonadati</taxon>
        <taxon>Bacteroidota</taxon>
        <taxon>Cytophagia</taxon>
        <taxon>Cytophagales</taxon>
        <taxon>Cytophagaceae</taxon>
        <taxon>Spirosoma</taxon>
    </lineage>
</organism>
<protein>
    <recommendedName>
        <fullName evidence="1">Type II CBASS E2 protein domain-containing protein</fullName>
    </recommendedName>
</protein>
<dbReference type="AlphaFoldDB" id="A0A1I2B7K8"/>
<dbReference type="EMBL" id="FOLQ01000015">
    <property type="protein sequence ID" value="SFE52182.1"/>
    <property type="molecule type" value="Genomic_DNA"/>
</dbReference>
<dbReference type="InterPro" id="IPR058588">
    <property type="entry name" value="E2-CBASS"/>
</dbReference>
<evidence type="ECO:0000313" key="2">
    <source>
        <dbReference type="EMBL" id="SFE52182.1"/>
    </source>
</evidence>